<dbReference type="RefSeq" id="WP_026679678.1">
    <property type="nucleotide sequence ID" value="NZ_BAAACY010000109.1"/>
</dbReference>
<evidence type="ECO:0000313" key="2">
    <source>
        <dbReference type="Proteomes" id="UP000675284"/>
    </source>
</evidence>
<evidence type="ECO:0000313" key="1">
    <source>
        <dbReference type="EMBL" id="MBR7795862.1"/>
    </source>
</evidence>
<name>A0A941DUR8_9BACI</name>
<organism evidence="1 2">
    <name type="scientific">Virgibacillus salarius</name>
    <dbReference type="NCBI Taxonomy" id="447199"/>
    <lineage>
        <taxon>Bacteria</taxon>
        <taxon>Bacillati</taxon>
        <taxon>Bacillota</taxon>
        <taxon>Bacilli</taxon>
        <taxon>Bacillales</taxon>
        <taxon>Bacillaceae</taxon>
        <taxon>Virgibacillus</taxon>
    </lineage>
</organism>
<dbReference type="EMBL" id="JAGSOT010000017">
    <property type="protein sequence ID" value="MBR7795862.1"/>
    <property type="molecule type" value="Genomic_DNA"/>
</dbReference>
<proteinExistence type="predicted"/>
<sequence>MTKQMVEDLLHAITDVMEELEDVKTNSRQIDQLYTNLESRIDHMGLHIDGLEKNMKRIDRKIAVVTEGRLESGTKKLIARKVVY</sequence>
<gene>
    <name evidence="1" type="ORF">KCX74_07370</name>
</gene>
<dbReference type="AlphaFoldDB" id="A0A941DUR8"/>
<dbReference type="Proteomes" id="UP000675284">
    <property type="component" value="Unassembled WGS sequence"/>
</dbReference>
<keyword evidence="2" id="KW-1185">Reference proteome</keyword>
<comment type="caution">
    <text evidence="1">The sequence shown here is derived from an EMBL/GenBank/DDBJ whole genome shotgun (WGS) entry which is preliminary data.</text>
</comment>
<protein>
    <submittedName>
        <fullName evidence="1">Uncharacterized protein</fullName>
    </submittedName>
</protein>
<accession>A0A941DUR8</accession>
<reference evidence="1" key="1">
    <citation type="submission" date="2021-04" db="EMBL/GenBank/DDBJ databases">
        <title>Isolation and polyphasic classification of algal microorganism.</title>
        <authorList>
            <person name="Wang S."/>
        </authorList>
    </citation>
    <scope>NUCLEOTIDE SEQUENCE</scope>
    <source>
        <strain evidence="1">720a</strain>
    </source>
</reference>